<protein>
    <submittedName>
        <fullName evidence="2">Uncharacterized protein</fullName>
    </submittedName>
</protein>
<name>A0AAE0FDN9_9CHLO</name>
<sequence length="82" mass="8469">MDPRTPVIPAPEVKCENHGGSHPAQAICRIYGGVKPLPPRCKGRAGDAAGQPNNYSASAHPEPGALPYPALPPPHRAAPPPP</sequence>
<feature type="region of interest" description="Disordered" evidence="1">
    <location>
        <begin position="40"/>
        <end position="82"/>
    </location>
</feature>
<gene>
    <name evidence="2" type="ORF">CYMTET_33154</name>
</gene>
<dbReference type="EMBL" id="LGRX02020131">
    <property type="protein sequence ID" value="KAK3257772.1"/>
    <property type="molecule type" value="Genomic_DNA"/>
</dbReference>
<evidence type="ECO:0000313" key="3">
    <source>
        <dbReference type="Proteomes" id="UP001190700"/>
    </source>
</evidence>
<feature type="compositionally biased region" description="Pro residues" evidence="1">
    <location>
        <begin position="64"/>
        <end position="82"/>
    </location>
</feature>
<reference evidence="2 3" key="1">
    <citation type="journal article" date="2015" name="Genome Biol. Evol.">
        <title>Comparative Genomics of a Bacterivorous Green Alga Reveals Evolutionary Causalities and Consequences of Phago-Mixotrophic Mode of Nutrition.</title>
        <authorList>
            <person name="Burns J.A."/>
            <person name="Paasch A."/>
            <person name="Narechania A."/>
            <person name="Kim E."/>
        </authorList>
    </citation>
    <scope>NUCLEOTIDE SEQUENCE [LARGE SCALE GENOMIC DNA]</scope>
    <source>
        <strain evidence="2 3">PLY_AMNH</strain>
    </source>
</reference>
<comment type="caution">
    <text evidence="2">The sequence shown here is derived from an EMBL/GenBank/DDBJ whole genome shotgun (WGS) entry which is preliminary data.</text>
</comment>
<proteinExistence type="predicted"/>
<evidence type="ECO:0000313" key="2">
    <source>
        <dbReference type="EMBL" id="KAK3257772.1"/>
    </source>
</evidence>
<feature type="region of interest" description="Disordered" evidence="1">
    <location>
        <begin position="1"/>
        <end position="21"/>
    </location>
</feature>
<evidence type="ECO:0000256" key="1">
    <source>
        <dbReference type="SAM" id="MobiDB-lite"/>
    </source>
</evidence>
<organism evidence="2 3">
    <name type="scientific">Cymbomonas tetramitiformis</name>
    <dbReference type="NCBI Taxonomy" id="36881"/>
    <lineage>
        <taxon>Eukaryota</taxon>
        <taxon>Viridiplantae</taxon>
        <taxon>Chlorophyta</taxon>
        <taxon>Pyramimonadophyceae</taxon>
        <taxon>Pyramimonadales</taxon>
        <taxon>Pyramimonadaceae</taxon>
        <taxon>Cymbomonas</taxon>
    </lineage>
</organism>
<keyword evidence="3" id="KW-1185">Reference proteome</keyword>
<dbReference type="Proteomes" id="UP001190700">
    <property type="component" value="Unassembled WGS sequence"/>
</dbReference>
<dbReference type="AlphaFoldDB" id="A0AAE0FDN9"/>
<accession>A0AAE0FDN9</accession>